<sequence>MGLRRRKMKDLIFIAEKINPPLLKKLEETKLCEMFIDETLWQRQEELIGKVKDATIIVAKTLTQITKDVIEAAPGLKLIARDGIGLENVDVDTATAKGIPITMPMGANAVTVAEFAVGLTLSLLRQIVFSHVPLKTTGEWQRFKFFGKTTELYGKTVGIVGLGAIGYQTARRLQGFGVKILGYDPYVGKNRALEVGCEMTNLQELLAQSDVVILHAPQTAETTGMIGEAELKLMKNTAYIVNVARAPLIQHEALYKALSEKWIAGAALDVFHKEPINPDDPLLQLDNVIVTPHHAGGSIESTQRMAEYTFEDIVRALKGEPVLHYVNIPMLRK</sequence>
<dbReference type="FunFam" id="3.40.50.720:FF:000203">
    <property type="entry name" value="D-3-phosphoglycerate dehydrogenase (SerA)"/>
    <property type="match status" value="1"/>
</dbReference>
<keyword evidence="4" id="KW-0520">NAD</keyword>
<dbReference type="InterPro" id="IPR036291">
    <property type="entry name" value="NAD(P)-bd_dom_sf"/>
</dbReference>
<evidence type="ECO:0000256" key="1">
    <source>
        <dbReference type="ARBA" id="ARBA00005854"/>
    </source>
</evidence>
<keyword evidence="3 5" id="KW-0560">Oxidoreductase</keyword>
<dbReference type="SUPFAM" id="SSF52283">
    <property type="entry name" value="Formate/glycerate dehydrogenase catalytic domain-like"/>
    <property type="match status" value="1"/>
</dbReference>
<dbReference type="Gene3D" id="3.40.50.720">
    <property type="entry name" value="NAD(P)-binding Rossmann-like Domain"/>
    <property type="match status" value="2"/>
</dbReference>
<dbReference type="AlphaFoldDB" id="A0A7G6E311"/>
<reference evidence="8 9" key="1">
    <citation type="journal article" date="2019" name="Front. Microbiol.">
        <title>Thermoanaerosceptrum fracticalcis gen. nov. sp. nov., a Novel Fumarate-Fermenting Microorganism From a Deep Fractured Carbonate Aquifer of the US Great Basin.</title>
        <authorList>
            <person name="Hamilton-Brehm S.D."/>
            <person name="Stewart L.E."/>
            <person name="Zavarin M."/>
            <person name="Caldwell M."/>
            <person name="Lawson P.A."/>
            <person name="Onstott T.C."/>
            <person name="Grzymski J."/>
            <person name="Neveux I."/>
            <person name="Lollar B.S."/>
            <person name="Russell C.E."/>
            <person name="Moser D.P."/>
        </authorList>
    </citation>
    <scope>NUCLEOTIDE SEQUENCE [LARGE SCALE GENOMIC DNA]</scope>
    <source>
        <strain evidence="8 9">DRI-13</strain>
    </source>
</reference>
<dbReference type="InterPro" id="IPR006139">
    <property type="entry name" value="D-isomer_2_OHA_DH_cat_dom"/>
</dbReference>
<dbReference type="InterPro" id="IPR029753">
    <property type="entry name" value="D-isomer_DH_CS"/>
</dbReference>
<dbReference type="Proteomes" id="UP000515847">
    <property type="component" value="Chromosome"/>
</dbReference>
<keyword evidence="9" id="KW-1185">Reference proteome</keyword>
<dbReference type="EMBL" id="CP045798">
    <property type="protein sequence ID" value="QNB46465.1"/>
    <property type="molecule type" value="Genomic_DNA"/>
</dbReference>
<dbReference type="Pfam" id="PF00389">
    <property type="entry name" value="2-Hacid_dh"/>
    <property type="match status" value="1"/>
</dbReference>
<dbReference type="PROSITE" id="PS00065">
    <property type="entry name" value="D_2_HYDROXYACID_DH_1"/>
    <property type="match status" value="1"/>
</dbReference>
<dbReference type="InterPro" id="IPR029752">
    <property type="entry name" value="D-isomer_DH_CS1"/>
</dbReference>
<dbReference type="PANTHER" id="PTHR42789:SF1">
    <property type="entry name" value="D-ISOMER SPECIFIC 2-HYDROXYACID DEHYDROGENASE FAMILY PROTEIN (AFU_ORTHOLOGUE AFUA_6G10090)"/>
    <property type="match status" value="1"/>
</dbReference>
<comment type="similarity">
    <text evidence="1 5">Belongs to the D-isomer specific 2-hydroxyacid dehydrogenase family.</text>
</comment>
<organism evidence="8 9">
    <name type="scientific">Thermanaerosceptrum fracticalcis</name>
    <dbReference type="NCBI Taxonomy" id="1712410"/>
    <lineage>
        <taxon>Bacteria</taxon>
        <taxon>Bacillati</taxon>
        <taxon>Bacillota</taxon>
        <taxon>Clostridia</taxon>
        <taxon>Eubacteriales</taxon>
        <taxon>Peptococcaceae</taxon>
        <taxon>Thermanaerosceptrum</taxon>
    </lineage>
</organism>
<evidence type="ECO:0000259" key="6">
    <source>
        <dbReference type="Pfam" id="PF00389"/>
    </source>
</evidence>
<dbReference type="CDD" id="cd12173">
    <property type="entry name" value="PGDH_4"/>
    <property type="match status" value="1"/>
</dbReference>
<evidence type="ECO:0000313" key="8">
    <source>
        <dbReference type="EMBL" id="QNB46465.1"/>
    </source>
</evidence>
<evidence type="ECO:0000256" key="2">
    <source>
        <dbReference type="ARBA" id="ARBA00022605"/>
    </source>
</evidence>
<protein>
    <recommendedName>
        <fullName evidence="10">Hydroxyacid dehydrogenase</fullName>
    </recommendedName>
</protein>
<dbReference type="PROSITE" id="PS00670">
    <property type="entry name" value="D_2_HYDROXYACID_DH_2"/>
    <property type="match status" value="1"/>
</dbReference>
<dbReference type="KEGG" id="tfr:BR63_09155"/>
<evidence type="ECO:0000313" key="9">
    <source>
        <dbReference type="Proteomes" id="UP000515847"/>
    </source>
</evidence>
<dbReference type="InterPro" id="IPR006140">
    <property type="entry name" value="D-isomer_DH_NAD-bd"/>
</dbReference>
<feature type="domain" description="D-isomer specific 2-hydroxyacid dehydrogenase NAD-binding" evidence="7">
    <location>
        <begin position="118"/>
        <end position="295"/>
    </location>
</feature>
<keyword evidence="2" id="KW-0028">Amino-acid biosynthesis</keyword>
<evidence type="ECO:0000259" key="7">
    <source>
        <dbReference type="Pfam" id="PF02826"/>
    </source>
</evidence>
<evidence type="ECO:0000256" key="5">
    <source>
        <dbReference type="RuleBase" id="RU003719"/>
    </source>
</evidence>
<dbReference type="PANTHER" id="PTHR42789">
    <property type="entry name" value="D-ISOMER SPECIFIC 2-HYDROXYACID DEHYDROGENASE FAMILY PROTEIN (AFU_ORTHOLOGUE AFUA_6G10090)"/>
    <property type="match status" value="1"/>
</dbReference>
<dbReference type="GO" id="GO:0051287">
    <property type="term" value="F:NAD binding"/>
    <property type="evidence" value="ECO:0007669"/>
    <property type="project" value="InterPro"/>
</dbReference>
<evidence type="ECO:0000256" key="3">
    <source>
        <dbReference type="ARBA" id="ARBA00023002"/>
    </source>
</evidence>
<dbReference type="GO" id="GO:0008652">
    <property type="term" value="P:amino acid biosynthetic process"/>
    <property type="evidence" value="ECO:0007669"/>
    <property type="project" value="UniProtKB-KW"/>
</dbReference>
<evidence type="ECO:0000256" key="4">
    <source>
        <dbReference type="ARBA" id="ARBA00023027"/>
    </source>
</evidence>
<dbReference type="GO" id="GO:0016616">
    <property type="term" value="F:oxidoreductase activity, acting on the CH-OH group of donors, NAD or NADP as acceptor"/>
    <property type="evidence" value="ECO:0007669"/>
    <property type="project" value="InterPro"/>
</dbReference>
<dbReference type="SUPFAM" id="SSF51735">
    <property type="entry name" value="NAD(P)-binding Rossmann-fold domains"/>
    <property type="match status" value="1"/>
</dbReference>
<feature type="domain" description="D-isomer specific 2-hydroxyacid dehydrogenase catalytic" evidence="6">
    <location>
        <begin position="13"/>
        <end position="327"/>
    </location>
</feature>
<name>A0A7G6E311_THEFR</name>
<dbReference type="Pfam" id="PF02826">
    <property type="entry name" value="2-Hacid_dh_C"/>
    <property type="match status" value="1"/>
</dbReference>
<accession>A0A7G6E311</accession>
<gene>
    <name evidence="8" type="ORF">BR63_09155</name>
</gene>
<dbReference type="InterPro" id="IPR050857">
    <property type="entry name" value="D-2-hydroxyacid_DH"/>
</dbReference>
<evidence type="ECO:0008006" key="10">
    <source>
        <dbReference type="Google" id="ProtNLM"/>
    </source>
</evidence>
<proteinExistence type="inferred from homology"/>